<feature type="transmembrane region" description="Helical" evidence="1">
    <location>
        <begin position="38"/>
        <end position="61"/>
    </location>
</feature>
<feature type="transmembrane region" description="Helical" evidence="1">
    <location>
        <begin position="73"/>
        <end position="92"/>
    </location>
</feature>
<dbReference type="EMBL" id="CM003102">
    <property type="protein sequence ID" value="KUI69448.1"/>
    <property type="molecule type" value="Genomic_DNA"/>
</dbReference>
<keyword evidence="1" id="KW-0812">Transmembrane</keyword>
<feature type="transmembrane region" description="Helical" evidence="1">
    <location>
        <begin position="6"/>
        <end position="26"/>
    </location>
</feature>
<dbReference type="Proteomes" id="UP000078559">
    <property type="component" value="Chromosome 5"/>
</dbReference>
<gene>
    <name evidence="2" type="ORF">VM1G_05198</name>
</gene>
<keyword evidence="3" id="KW-1185">Reference proteome</keyword>
<dbReference type="AlphaFoldDB" id="A0A194W005"/>
<evidence type="ECO:0000256" key="1">
    <source>
        <dbReference type="SAM" id="Phobius"/>
    </source>
</evidence>
<sequence>MHAANFAFTLHLLVEVPASLSFLLGARKQLREPTPNPEAVLVCQSYGGLVLSTNVLCFLFLCCRGSNVDDATAIVAASLAVYHVFPIWRASVRIKRQGGLGRGWAQQAEVLGGPYVHFVVHALVFLSLTWAGLQGMTW</sequence>
<keyword evidence="1" id="KW-1133">Transmembrane helix</keyword>
<organism evidence="2 3">
    <name type="scientific">Cytospora mali</name>
    <name type="common">Apple Valsa canker fungus</name>
    <name type="synonym">Valsa mali</name>
    <dbReference type="NCBI Taxonomy" id="578113"/>
    <lineage>
        <taxon>Eukaryota</taxon>
        <taxon>Fungi</taxon>
        <taxon>Dikarya</taxon>
        <taxon>Ascomycota</taxon>
        <taxon>Pezizomycotina</taxon>
        <taxon>Sordariomycetes</taxon>
        <taxon>Sordariomycetidae</taxon>
        <taxon>Diaporthales</taxon>
        <taxon>Cytosporaceae</taxon>
        <taxon>Cytospora</taxon>
    </lineage>
</organism>
<evidence type="ECO:0000313" key="2">
    <source>
        <dbReference type="EMBL" id="KUI69448.1"/>
    </source>
</evidence>
<keyword evidence="1" id="KW-0472">Membrane</keyword>
<name>A0A194W005_CYTMA</name>
<dbReference type="OrthoDB" id="2590756at2759"/>
<evidence type="ECO:0000313" key="3">
    <source>
        <dbReference type="Proteomes" id="UP000078559"/>
    </source>
</evidence>
<feature type="transmembrane region" description="Helical" evidence="1">
    <location>
        <begin position="113"/>
        <end position="133"/>
    </location>
</feature>
<reference evidence="2" key="1">
    <citation type="submission" date="2014-12" db="EMBL/GenBank/DDBJ databases">
        <title>Genome Sequence of Valsa Canker Pathogens Uncovers a Specific Adaption of Colonization on Woody Bark.</title>
        <authorList>
            <person name="Yin Z."/>
            <person name="Liu H."/>
            <person name="Gao X."/>
            <person name="Li Z."/>
            <person name="Song N."/>
            <person name="Ke X."/>
            <person name="Dai Q."/>
            <person name="Wu Y."/>
            <person name="Sun Y."/>
            <person name="Xu J.-R."/>
            <person name="Kang Z.K."/>
            <person name="Wang L."/>
            <person name="Huang L."/>
        </authorList>
    </citation>
    <scope>NUCLEOTIDE SEQUENCE [LARGE SCALE GENOMIC DNA]</scope>
    <source>
        <strain evidence="2">03-8</strain>
    </source>
</reference>
<protein>
    <submittedName>
        <fullName evidence="2">Uncharacterized protein</fullName>
    </submittedName>
</protein>
<accession>A0A194W005</accession>
<proteinExistence type="predicted"/>